<gene>
    <name evidence="4" type="ORF">NP493_18g04031</name>
</gene>
<comment type="caution">
    <text evidence="4">The sequence shown here is derived from an EMBL/GenBank/DDBJ whole genome shotgun (WGS) entry which is preliminary data.</text>
</comment>
<evidence type="ECO:0000313" key="5">
    <source>
        <dbReference type="Proteomes" id="UP001209878"/>
    </source>
</evidence>
<proteinExistence type="predicted"/>
<evidence type="ECO:0000313" key="4">
    <source>
        <dbReference type="EMBL" id="KAK2193013.1"/>
    </source>
</evidence>
<keyword evidence="3" id="KW-0539">Nucleus</keyword>
<keyword evidence="2" id="KW-0677">Repeat</keyword>
<evidence type="ECO:0000256" key="2">
    <source>
        <dbReference type="ARBA" id="ARBA00022737"/>
    </source>
</evidence>
<dbReference type="EMBL" id="JAODUO010000018">
    <property type="protein sequence ID" value="KAK2193013.1"/>
    <property type="molecule type" value="Genomic_DNA"/>
</dbReference>
<dbReference type="PANTHER" id="PTHR46358">
    <property type="entry name" value="TONSOKU-LIKE PROTEIN"/>
    <property type="match status" value="1"/>
</dbReference>
<reference evidence="4" key="1">
    <citation type="journal article" date="2023" name="Mol. Biol. Evol.">
        <title>Third-Generation Sequencing Reveals the Adaptive Role of the Epigenome in Three Deep-Sea Polychaetes.</title>
        <authorList>
            <person name="Perez M."/>
            <person name="Aroh O."/>
            <person name="Sun Y."/>
            <person name="Lan Y."/>
            <person name="Juniper S.K."/>
            <person name="Young C.R."/>
            <person name="Angers B."/>
            <person name="Qian P.Y."/>
        </authorList>
    </citation>
    <scope>NUCLEOTIDE SEQUENCE</scope>
    <source>
        <strain evidence="4">R07B-5</strain>
    </source>
</reference>
<comment type="subcellular location">
    <subcellularLocation>
        <location evidence="1">Nucleus</location>
    </subcellularLocation>
</comment>
<dbReference type="PANTHER" id="PTHR46358:SF1">
    <property type="entry name" value="TONSOKU-LIKE PROTEIN"/>
    <property type="match status" value="1"/>
</dbReference>
<evidence type="ECO:0000256" key="1">
    <source>
        <dbReference type="ARBA" id="ARBA00004123"/>
    </source>
</evidence>
<dbReference type="GO" id="GO:0031297">
    <property type="term" value="P:replication fork processing"/>
    <property type="evidence" value="ECO:0007669"/>
    <property type="project" value="TreeGrafter"/>
</dbReference>
<dbReference type="InterPro" id="IPR032675">
    <property type="entry name" value="LRR_dom_sf"/>
</dbReference>
<dbReference type="AlphaFoldDB" id="A0AAD9UKL2"/>
<accession>A0AAD9UKL2</accession>
<name>A0AAD9UKL2_RIDPI</name>
<sequence>MPPSEGKETPFQVLEVLELSFNPLGDACMLSLATVLHKLSALSTLSLASCDFTQMLFQHHRLALAESMQEHRLQSVDFSSNHLSSTGFELLLMCLKATTLRTINVSSVVNTPSCITTKLHTFVAQPDCALETLLLRDCCLSPDCLPDICRILTTATFLHTIDLSANSKLNAHALTTLLTEAARSATCRLAVFRCFGCAMSSPVPIDFIDSITEKLSHTTPLKEVAFTCSGLTVKDIDVMKQIWTECWLDRAVCDADVKQCQMTLTVRQDS</sequence>
<dbReference type="InterPro" id="IPR052311">
    <property type="entry name" value="MMS22L-TONSL_complex_comp"/>
</dbReference>
<dbReference type="SUPFAM" id="SSF52047">
    <property type="entry name" value="RNI-like"/>
    <property type="match status" value="1"/>
</dbReference>
<dbReference type="GO" id="GO:0043596">
    <property type="term" value="C:nuclear replication fork"/>
    <property type="evidence" value="ECO:0007669"/>
    <property type="project" value="TreeGrafter"/>
</dbReference>
<evidence type="ECO:0000256" key="3">
    <source>
        <dbReference type="ARBA" id="ARBA00023242"/>
    </source>
</evidence>
<keyword evidence="5" id="KW-1185">Reference proteome</keyword>
<dbReference type="GO" id="GO:0000724">
    <property type="term" value="P:double-strand break repair via homologous recombination"/>
    <property type="evidence" value="ECO:0007669"/>
    <property type="project" value="TreeGrafter"/>
</dbReference>
<dbReference type="Gene3D" id="3.80.10.10">
    <property type="entry name" value="Ribonuclease Inhibitor"/>
    <property type="match status" value="2"/>
</dbReference>
<organism evidence="4 5">
    <name type="scientific">Ridgeia piscesae</name>
    <name type="common">Tubeworm</name>
    <dbReference type="NCBI Taxonomy" id="27915"/>
    <lineage>
        <taxon>Eukaryota</taxon>
        <taxon>Metazoa</taxon>
        <taxon>Spiralia</taxon>
        <taxon>Lophotrochozoa</taxon>
        <taxon>Annelida</taxon>
        <taxon>Polychaeta</taxon>
        <taxon>Sedentaria</taxon>
        <taxon>Canalipalpata</taxon>
        <taxon>Sabellida</taxon>
        <taxon>Siboglinidae</taxon>
        <taxon>Ridgeia</taxon>
    </lineage>
</organism>
<dbReference type="Proteomes" id="UP001209878">
    <property type="component" value="Unassembled WGS sequence"/>
</dbReference>
<protein>
    <submittedName>
        <fullName evidence="4">Uncharacterized protein</fullName>
    </submittedName>
</protein>